<proteinExistence type="predicted"/>
<evidence type="ECO:0000313" key="2">
    <source>
        <dbReference type="Proteomes" id="UP001334084"/>
    </source>
</evidence>
<dbReference type="Proteomes" id="UP001334084">
    <property type="component" value="Chromosome 9"/>
</dbReference>
<protein>
    <submittedName>
        <fullName evidence="1">Uncharacterized protein</fullName>
    </submittedName>
</protein>
<dbReference type="RefSeq" id="XP_065330618.1">
    <property type="nucleotide sequence ID" value="XM_065474546.1"/>
</dbReference>
<dbReference type="EMBL" id="CP142734">
    <property type="protein sequence ID" value="WUR04473.1"/>
    <property type="molecule type" value="Genomic_DNA"/>
</dbReference>
<evidence type="ECO:0000313" key="1">
    <source>
        <dbReference type="EMBL" id="WUR04473.1"/>
    </source>
</evidence>
<reference evidence="1" key="1">
    <citation type="journal article" date="2024" name="BMC Genomics">
        <title>Functional annotation of a divergent genome using sequence and structure-based similarity.</title>
        <authorList>
            <person name="Svedberg D."/>
            <person name="Winiger R.R."/>
            <person name="Berg A."/>
            <person name="Sharma H."/>
            <person name="Tellgren-Roth C."/>
            <person name="Debrunner-Vossbrinck B.A."/>
            <person name="Vossbrinck C.R."/>
            <person name="Barandun J."/>
        </authorList>
    </citation>
    <scope>NUCLEOTIDE SEQUENCE</scope>
    <source>
        <strain evidence="1">Illinois isolate</strain>
    </source>
</reference>
<dbReference type="GeneID" id="90542307"/>
<sequence length="240" mass="28974">MFWYILSISCTRFPDDNNVYDISRIWKMCKETEQALELINSPNQIKVRKYTGPCHKYEWEYEENGEKIIVYGSLGKLNLKFKNEKEREYLANQQRFVINWADYYDYLVTEDLPKLVNTIKDEIKNKRATKTLLEKILNVVEFFKFFDVQEWVKNVEDNEDYNHVLRFHQYIHDKASGINDEVYKEFKAEYKKQYGNQPIRQEILLIRSKINETDEILEIVMGKLEDAIKLNNMILEILKR</sequence>
<dbReference type="KEGG" id="vnx:VNE69_09028"/>
<organism evidence="1 2">
    <name type="scientific">Vairimorpha necatrix</name>
    <dbReference type="NCBI Taxonomy" id="6039"/>
    <lineage>
        <taxon>Eukaryota</taxon>
        <taxon>Fungi</taxon>
        <taxon>Fungi incertae sedis</taxon>
        <taxon>Microsporidia</taxon>
        <taxon>Nosematidae</taxon>
        <taxon>Vairimorpha</taxon>
    </lineage>
</organism>
<dbReference type="AlphaFoldDB" id="A0AAX4JEQ3"/>
<gene>
    <name evidence="1" type="ORF">VNE69_09028</name>
</gene>
<accession>A0AAX4JEQ3</accession>
<keyword evidence="2" id="KW-1185">Reference proteome</keyword>
<name>A0AAX4JEQ3_9MICR</name>